<dbReference type="AlphaFoldDB" id="A0AAC9I436"/>
<evidence type="ECO:0000313" key="3">
    <source>
        <dbReference type="Proteomes" id="UP000175968"/>
    </source>
</evidence>
<keyword evidence="3" id="KW-1185">Reference proteome</keyword>
<name>A0AAC9I436_9FLAO</name>
<protein>
    <submittedName>
        <fullName evidence="2">Uncharacterized protein</fullName>
    </submittedName>
</protein>
<evidence type="ECO:0000256" key="1">
    <source>
        <dbReference type="SAM" id="Coils"/>
    </source>
</evidence>
<evidence type="ECO:0000313" key="2">
    <source>
        <dbReference type="EMBL" id="AOW10479.1"/>
    </source>
</evidence>
<keyword evidence="1" id="KW-0175">Coiled coil</keyword>
<sequence length="243" mass="29373">MIHTIVELIYVINDCEIKIKQYEIKQDCFHQNYDELKRLEEKKNVLKKQIECHIQEFKEKIKNNYLEARLYANILIVLEKKFELQPRIMNANLFCLNILKEKHSIIKKDKTFFSRIGKDRESIICENELQMIEMQSQDLLYEFFEKNNKFPTSIDKETKQQFNALLHHWGFVEKKKVLDKRRLELEIRLELLEKALKGRKPACGNYKPFSYELGKNINDEIMEIKRELLEIKIQQSKNIDYIL</sequence>
<reference evidence="2 3" key="1">
    <citation type="submission" date="2016-10" db="EMBL/GenBank/DDBJ databases">
        <title>Flavobacterium gilvum sp. nov., isolated from stream water.</title>
        <authorList>
            <person name="Shin S.-K."/>
            <person name="Cho Y.-J."/>
            <person name="Yi H."/>
        </authorList>
    </citation>
    <scope>NUCLEOTIDE SEQUENCE [LARGE SCALE GENOMIC DNA]</scope>
    <source>
        <strain evidence="2 3">EM1308</strain>
    </source>
</reference>
<organism evidence="2 3">
    <name type="scientific">Flavobacterium gilvum</name>
    <dbReference type="NCBI Taxonomy" id="1492737"/>
    <lineage>
        <taxon>Bacteria</taxon>
        <taxon>Pseudomonadati</taxon>
        <taxon>Bacteroidota</taxon>
        <taxon>Flavobacteriia</taxon>
        <taxon>Flavobacteriales</taxon>
        <taxon>Flavobacteriaceae</taxon>
        <taxon>Flavobacterium</taxon>
    </lineage>
</organism>
<dbReference type="Proteomes" id="UP000175968">
    <property type="component" value="Chromosome"/>
</dbReference>
<proteinExistence type="predicted"/>
<feature type="coiled-coil region" evidence="1">
    <location>
        <begin position="29"/>
        <end position="56"/>
    </location>
</feature>
<dbReference type="EMBL" id="CP017479">
    <property type="protein sequence ID" value="AOW10479.1"/>
    <property type="molecule type" value="Genomic_DNA"/>
</dbReference>
<dbReference type="RefSeq" id="WP_035632936.1">
    <property type="nucleotide sequence ID" value="NZ_CP017479.1"/>
</dbReference>
<gene>
    <name evidence="2" type="ORF">EM308_13755</name>
</gene>
<dbReference type="KEGG" id="fgl:EM308_13755"/>
<accession>A0AAC9I436</accession>